<evidence type="ECO:0000313" key="2">
    <source>
        <dbReference type="Proteomes" id="UP000054776"/>
    </source>
</evidence>
<protein>
    <submittedName>
        <fullName evidence="1">Uncharacterized protein</fullName>
    </submittedName>
</protein>
<evidence type="ECO:0000313" key="1">
    <source>
        <dbReference type="EMBL" id="KRY25149.1"/>
    </source>
</evidence>
<dbReference type="EMBL" id="JYDH01001143">
    <property type="protein sequence ID" value="KRY25149.1"/>
    <property type="molecule type" value="Genomic_DNA"/>
</dbReference>
<accession>A0A0V1AKI0</accession>
<dbReference type="AlphaFoldDB" id="A0A0V1AKI0"/>
<organism evidence="1 2">
    <name type="scientific">Trichinella spiralis</name>
    <name type="common">Trichina worm</name>
    <dbReference type="NCBI Taxonomy" id="6334"/>
    <lineage>
        <taxon>Eukaryota</taxon>
        <taxon>Metazoa</taxon>
        <taxon>Ecdysozoa</taxon>
        <taxon>Nematoda</taxon>
        <taxon>Enoplea</taxon>
        <taxon>Dorylaimia</taxon>
        <taxon>Trichinellida</taxon>
        <taxon>Trichinellidae</taxon>
        <taxon>Trichinella</taxon>
    </lineage>
</organism>
<gene>
    <name evidence="1" type="ORF">T01_3293</name>
</gene>
<keyword evidence="2" id="KW-1185">Reference proteome</keyword>
<name>A0A0V1AKI0_TRISP</name>
<proteinExistence type="predicted"/>
<comment type="caution">
    <text evidence="1">The sequence shown here is derived from an EMBL/GenBank/DDBJ whole genome shotgun (WGS) entry which is preliminary data.</text>
</comment>
<reference evidence="1 2" key="1">
    <citation type="submission" date="2015-01" db="EMBL/GenBank/DDBJ databases">
        <title>Evolution of Trichinella species and genotypes.</title>
        <authorList>
            <person name="Korhonen P.K."/>
            <person name="Edoardo P."/>
            <person name="Giuseppe L.R."/>
            <person name="Gasser R.B."/>
        </authorList>
    </citation>
    <scope>NUCLEOTIDE SEQUENCE [LARGE SCALE GENOMIC DNA]</scope>
    <source>
        <strain evidence="1">ISS3</strain>
    </source>
</reference>
<dbReference type="InParanoid" id="A0A0V1AKI0"/>
<sequence>MNDSCLESFNRTCTCISFLEKKGFTDHYFTFEDLIYHYF</sequence>
<dbReference type="Proteomes" id="UP000054776">
    <property type="component" value="Unassembled WGS sequence"/>
</dbReference>